<keyword evidence="2" id="KW-1185">Reference proteome</keyword>
<evidence type="ECO:0000313" key="1">
    <source>
        <dbReference type="EMBL" id="TFK34982.1"/>
    </source>
</evidence>
<name>A0A5C3LQH5_9AGAR</name>
<accession>A0A5C3LQH5</accession>
<dbReference type="Proteomes" id="UP000308652">
    <property type="component" value="Unassembled WGS sequence"/>
</dbReference>
<sequence>MEEDATDLRSFSTIHPLLRSSTSDRIIIPAFNLQHQHPTTTLLHAFRLIRSKNYHNSVIIHFD</sequence>
<evidence type="ECO:0000313" key="2">
    <source>
        <dbReference type="Proteomes" id="UP000308652"/>
    </source>
</evidence>
<proteinExistence type="predicted"/>
<reference evidence="1 2" key="1">
    <citation type="journal article" date="2019" name="Nat. Ecol. Evol.">
        <title>Megaphylogeny resolves global patterns of mushroom evolution.</title>
        <authorList>
            <person name="Varga T."/>
            <person name="Krizsan K."/>
            <person name="Foldi C."/>
            <person name="Dima B."/>
            <person name="Sanchez-Garcia M."/>
            <person name="Sanchez-Ramirez S."/>
            <person name="Szollosi G.J."/>
            <person name="Szarkandi J.G."/>
            <person name="Papp V."/>
            <person name="Albert L."/>
            <person name="Andreopoulos W."/>
            <person name="Angelini C."/>
            <person name="Antonin V."/>
            <person name="Barry K.W."/>
            <person name="Bougher N.L."/>
            <person name="Buchanan P."/>
            <person name="Buyck B."/>
            <person name="Bense V."/>
            <person name="Catcheside P."/>
            <person name="Chovatia M."/>
            <person name="Cooper J."/>
            <person name="Damon W."/>
            <person name="Desjardin D."/>
            <person name="Finy P."/>
            <person name="Geml J."/>
            <person name="Haridas S."/>
            <person name="Hughes K."/>
            <person name="Justo A."/>
            <person name="Karasinski D."/>
            <person name="Kautmanova I."/>
            <person name="Kiss B."/>
            <person name="Kocsube S."/>
            <person name="Kotiranta H."/>
            <person name="LaButti K.M."/>
            <person name="Lechner B.E."/>
            <person name="Liimatainen K."/>
            <person name="Lipzen A."/>
            <person name="Lukacs Z."/>
            <person name="Mihaltcheva S."/>
            <person name="Morgado L.N."/>
            <person name="Niskanen T."/>
            <person name="Noordeloos M.E."/>
            <person name="Ohm R.A."/>
            <person name="Ortiz-Santana B."/>
            <person name="Ovrebo C."/>
            <person name="Racz N."/>
            <person name="Riley R."/>
            <person name="Savchenko A."/>
            <person name="Shiryaev A."/>
            <person name="Soop K."/>
            <person name="Spirin V."/>
            <person name="Szebenyi C."/>
            <person name="Tomsovsky M."/>
            <person name="Tulloss R.E."/>
            <person name="Uehling J."/>
            <person name="Grigoriev I.V."/>
            <person name="Vagvolgyi C."/>
            <person name="Papp T."/>
            <person name="Martin F.M."/>
            <person name="Miettinen O."/>
            <person name="Hibbett D.S."/>
            <person name="Nagy L.G."/>
        </authorList>
    </citation>
    <scope>NUCLEOTIDE SEQUENCE [LARGE SCALE GENOMIC DNA]</scope>
    <source>
        <strain evidence="1 2">CBS 166.37</strain>
    </source>
</reference>
<dbReference type="AlphaFoldDB" id="A0A5C3LQH5"/>
<dbReference type="EMBL" id="ML213626">
    <property type="protein sequence ID" value="TFK34982.1"/>
    <property type="molecule type" value="Genomic_DNA"/>
</dbReference>
<organism evidence="1 2">
    <name type="scientific">Crucibulum laeve</name>
    <dbReference type="NCBI Taxonomy" id="68775"/>
    <lineage>
        <taxon>Eukaryota</taxon>
        <taxon>Fungi</taxon>
        <taxon>Dikarya</taxon>
        <taxon>Basidiomycota</taxon>
        <taxon>Agaricomycotina</taxon>
        <taxon>Agaricomycetes</taxon>
        <taxon>Agaricomycetidae</taxon>
        <taxon>Agaricales</taxon>
        <taxon>Agaricineae</taxon>
        <taxon>Nidulariaceae</taxon>
        <taxon>Crucibulum</taxon>
    </lineage>
</organism>
<gene>
    <name evidence="1" type="ORF">BDQ12DRAFT_688850</name>
</gene>
<protein>
    <submittedName>
        <fullName evidence="1">Uncharacterized protein</fullName>
    </submittedName>
</protein>